<evidence type="ECO:0000256" key="1">
    <source>
        <dbReference type="ARBA" id="ARBA00023242"/>
    </source>
</evidence>
<dbReference type="SMART" id="SM00066">
    <property type="entry name" value="GAL4"/>
    <property type="match status" value="1"/>
</dbReference>
<evidence type="ECO:0000313" key="5">
    <source>
        <dbReference type="Proteomes" id="UP001301958"/>
    </source>
</evidence>
<sequence length="415" mass="46347">MARLRLGYTKSRTGCQRCKHRRVKCDENKPCRACVRHGVECSLVTGHSPASPTLSVSTPQTAPSPRTAAGPHRDEPSSSSDPFPYFAKFVSGRPDSEIADWVSDMELLHQWSTSTFKTLVDPEATSAILRLWQVEVPQLSFKHTFLLHLILAISAYHLAYLRPENCQQYSLRASQHQNVAIRTMRDELSNVTPENCHALLAASAFLFTSVLAASQLEGIGSSPAPSPTIDDLIDVFVLIKGIRGLLDTSQSILITGPLKHLFAVYNVPDGGNLMLDRVINQLDMFLSCLREINTNSADSDKKTVDTIETATRCLMQMIRDAINHSTDPEYRVVTAFPIMMPDEYVPLLRQKNPLALVLLSYYCVVFHACELKYWFIKGWSEGVMMDISRIAKPPWIEHSAWSMGWISAAKNGIPD</sequence>
<dbReference type="EMBL" id="MU865370">
    <property type="protein sequence ID" value="KAK4225287.1"/>
    <property type="molecule type" value="Genomic_DNA"/>
</dbReference>
<dbReference type="PANTHER" id="PTHR47784">
    <property type="entry name" value="STEROL UPTAKE CONTROL PROTEIN 2"/>
    <property type="match status" value="1"/>
</dbReference>
<dbReference type="CDD" id="cd00067">
    <property type="entry name" value="GAL4"/>
    <property type="match status" value="1"/>
</dbReference>
<dbReference type="Pfam" id="PF00172">
    <property type="entry name" value="Zn_clus"/>
    <property type="match status" value="1"/>
</dbReference>
<feature type="domain" description="Zn(2)-C6 fungal-type" evidence="3">
    <location>
        <begin position="14"/>
        <end position="43"/>
    </location>
</feature>
<dbReference type="GO" id="GO:0001228">
    <property type="term" value="F:DNA-binding transcription activator activity, RNA polymerase II-specific"/>
    <property type="evidence" value="ECO:0007669"/>
    <property type="project" value="TreeGrafter"/>
</dbReference>
<proteinExistence type="predicted"/>
<dbReference type="InterPro" id="IPR053157">
    <property type="entry name" value="Sterol_Uptake_Regulator"/>
</dbReference>
<gene>
    <name evidence="4" type="ORF">QBC38DRAFT_369088</name>
</gene>
<dbReference type="GO" id="GO:0008270">
    <property type="term" value="F:zinc ion binding"/>
    <property type="evidence" value="ECO:0007669"/>
    <property type="project" value="InterPro"/>
</dbReference>
<reference evidence="4" key="2">
    <citation type="submission" date="2023-05" db="EMBL/GenBank/DDBJ databases">
        <authorList>
            <consortium name="Lawrence Berkeley National Laboratory"/>
            <person name="Steindorff A."/>
            <person name="Hensen N."/>
            <person name="Bonometti L."/>
            <person name="Westerberg I."/>
            <person name="Brannstrom I.O."/>
            <person name="Guillou S."/>
            <person name="Cros-Aarteil S."/>
            <person name="Calhoun S."/>
            <person name="Haridas S."/>
            <person name="Kuo A."/>
            <person name="Mondo S."/>
            <person name="Pangilinan J."/>
            <person name="Riley R."/>
            <person name="Labutti K."/>
            <person name="Andreopoulos B."/>
            <person name="Lipzen A."/>
            <person name="Chen C."/>
            <person name="Yanf M."/>
            <person name="Daum C."/>
            <person name="Ng V."/>
            <person name="Clum A."/>
            <person name="Ohm R."/>
            <person name="Martin F."/>
            <person name="Silar P."/>
            <person name="Natvig D."/>
            <person name="Lalanne C."/>
            <person name="Gautier V."/>
            <person name="Ament-Velasquez S.L."/>
            <person name="Kruys A."/>
            <person name="Hutchinson M.I."/>
            <person name="Powell A.J."/>
            <person name="Barry K."/>
            <person name="Miller A.N."/>
            <person name="Grigoriev I.V."/>
            <person name="Debuchy R."/>
            <person name="Gladieux P."/>
            <person name="Thoren M.H."/>
            <person name="Johannesson H."/>
        </authorList>
    </citation>
    <scope>NUCLEOTIDE SEQUENCE</scope>
    <source>
        <strain evidence="4">CBS 990.96</strain>
    </source>
</reference>
<feature type="compositionally biased region" description="Polar residues" evidence="2">
    <location>
        <begin position="49"/>
        <end position="64"/>
    </location>
</feature>
<dbReference type="InterPro" id="IPR036864">
    <property type="entry name" value="Zn2-C6_fun-type_DNA-bd_sf"/>
</dbReference>
<keyword evidence="5" id="KW-1185">Reference proteome</keyword>
<keyword evidence="1" id="KW-0539">Nucleus</keyword>
<dbReference type="InterPro" id="IPR001138">
    <property type="entry name" value="Zn2Cys6_DnaBD"/>
</dbReference>
<organism evidence="4 5">
    <name type="scientific">Podospora fimiseda</name>
    <dbReference type="NCBI Taxonomy" id="252190"/>
    <lineage>
        <taxon>Eukaryota</taxon>
        <taxon>Fungi</taxon>
        <taxon>Dikarya</taxon>
        <taxon>Ascomycota</taxon>
        <taxon>Pezizomycotina</taxon>
        <taxon>Sordariomycetes</taxon>
        <taxon>Sordariomycetidae</taxon>
        <taxon>Sordariales</taxon>
        <taxon>Podosporaceae</taxon>
        <taxon>Podospora</taxon>
    </lineage>
</organism>
<comment type="caution">
    <text evidence="4">The sequence shown here is derived from an EMBL/GenBank/DDBJ whole genome shotgun (WGS) entry which is preliminary data.</text>
</comment>
<dbReference type="PROSITE" id="PS00463">
    <property type="entry name" value="ZN2_CY6_FUNGAL_1"/>
    <property type="match status" value="1"/>
</dbReference>
<feature type="region of interest" description="Disordered" evidence="2">
    <location>
        <begin position="49"/>
        <end position="82"/>
    </location>
</feature>
<dbReference type="Pfam" id="PF11951">
    <property type="entry name" value="Fungal_trans_2"/>
    <property type="match status" value="1"/>
</dbReference>
<accession>A0AAN7GUR8</accession>
<dbReference type="Gene3D" id="4.10.240.10">
    <property type="entry name" value="Zn(2)-C6 fungal-type DNA-binding domain"/>
    <property type="match status" value="1"/>
</dbReference>
<name>A0AAN7GUR8_9PEZI</name>
<dbReference type="InterPro" id="IPR021858">
    <property type="entry name" value="Fun_TF"/>
</dbReference>
<dbReference type="SUPFAM" id="SSF57701">
    <property type="entry name" value="Zn2/Cys6 DNA-binding domain"/>
    <property type="match status" value="1"/>
</dbReference>
<protein>
    <submittedName>
        <fullName evidence="4">Sterol uptake control protein 2</fullName>
    </submittedName>
</protein>
<dbReference type="PANTHER" id="PTHR47784:SF5">
    <property type="entry name" value="STEROL UPTAKE CONTROL PROTEIN 2"/>
    <property type="match status" value="1"/>
</dbReference>
<evidence type="ECO:0000313" key="4">
    <source>
        <dbReference type="EMBL" id="KAK4225287.1"/>
    </source>
</evidence>
<evidence type="ECO:0000256" key="2">
    <source>
        <dbReference type="SAM" id="MobiDB-lite"/>
    </source>
</evidence>
<dbReference type="AlphaFoldDB" id="A0AAN7GUR8"/>
<dbReference type="Proteomes" id="UP001301958">
    <property type="component" value="Unassembled WGS sequence"/>
</dbReference>
<reference evidence="4" key="1">
    <citation type="journal article" date="2023" name="Mol. Phylogenet. Evol.">
        <title>Genome-scale phylogeny and comparative genomics of the fungal order Sordariales.</title>
        <authorList>
            <person name="Hensen N."/>
            <person name="Bonometti L."/>
            <person name="Westerberg I."/>
            <person name="Brannstrom I.O."/>
            <person name="Guillou S."/>
            <person name="Cros-Aarteil S."/>
            <person name="Calhoun S."/>
            <person name="Haridas S."/>
            <person name="Kuo A."/>
            <person name="Mondo S."/>
            <person name="Pangilinan J."/>
            <person name="Riley R."/>
            <person name="LaButti K."/>
            <person name="Andreopoulos B."/>
            <person name="Lipzen A."/>
            <person name="Chen C."/>
            <person name="Yan M."/>
            <person name="Daum C."/>
            <person name="Ng V."/>
            <person name="Clum A."/>
            <person name="Steindorff A."/>
            <person name="Ohm R.A."/>
            <person name="Martin F."/>
            <person name="Silar P."/>
            <person name="Natvig D.O."/>
            <person name="Lalanne C."/>
            <person name="Gautier V."/>
            <person name="Ament-Velasquez S.L."/>
            <person name="Kruys A."/>
            <person name="Hutchinson M.I."/>
            <person name="Powell A.J."/>
            <person name="Barry K."/>
            <person name="Miller A.N."/>
            <person name="Grigoriev I.V."/>
            <person name="Debuchy R."/>
            <person name="Gladieux P."/>
            <person name="Hiltunen Thoren M."/>
            <person name="Johannesson H."/>
        </authorList>
    </citation>
    <scope>NUCLEOTIDE SEQUENCE</scope>
    <source>
        <strain evidence="4">CBS 990.96</strain>
    </source>
</reference>
<evidence type="ECO:0000259" key="3">
    <source>
        <dbReference type="PROSITE" id="PS50048"/>
    </source>
</evidence>
<dbReference type="PROSITE" id="PS50048">
    <property type="entry name" value="ZN2_CY6_FUNGAL_2"/>
    <property type="match status" value="1"/>
</dbReference>